<evidence type="ECO:0000256" key="1">
    <source>
        <dbReference type="SAM" id="MobiDB-lite"/>
    </source>
</evidence>
<dbReference type="Gene3D" id="2.40.70.10">
    <property type="entry name" value="Acid Proteases"/>
    <property type="match status" value="1"/>
</dbReference>
<dbReference type="GO" id="GO:0003964">
    <property type="term" value="F:RNA-directed DNA polymerase activity"/>
    <property type="evidence" value="ECO:0007669"/>
    <property type="project" value="UniProtKB-KW"/>
</dbReference>
<dbReference type="InterPro" id="IPR043502">
    <property type="entry name" value="DNA/RNA_pol_sf"/>
</dbReference>
<reference evidence="2" key="1">
    <citation type="journal article" date="2019" name="Sci. Rep.">
        <title>Draft genome of Tanacetum cinerariifolium, the natural source of mosquito coil.</title>
        <authorList>
            <person name="Yamashiro T."/>
            <person name="Shiraishi A."/>
            <person name="Satake H."/>
            <person name="Nakayama K."/>
        </authorList>
    </citation>
    <scope>NUCLEOTIDE SEQUENCE</scope>
</reference>
<evidence type="ECO:0000313" key="2">
    <source>
        <dbReference type="EMBL" id="GEU53436.1"/>
    </source>
</evidence>
<proteinExistence type="predicted"/>
<dbReference type="InterPro" id="IPR021109">
    <property type="entry name" value="Peptidase_aspartic_dom_sf"/>
</dbReference>
<feature type="region of interest" description="Disordered" evidence="1">
    <location>
        <begin position="85"/>
        <end position="129"/>
    </location>
</feature>
<dbReference type="Pfam" id="PF08284">
    <property type="entry name" value="RVP_2"/>
    <property type="match status" value="1"/>
</dbReference>
<dbReference type="AlphaFoldDB" id="A0A6L2KVX1"/>
<protein>
    <submittedName>
        <fullName evidence="2">Putative reverse transcriptase domain-containing protein</fullName>
    </submittedName>
</protein>
<dbReference type="EMBL" id="BKCJ010003173">
    <property type="protein sequence ID" value="GEU53436.1"/>
    <property type="molecule type" value="Genomic_DNA"/>
</dbReference>
<feature type="compositionally biased region" description="Low complexity" evidence="1">
    <location>
        <begin position="103"/>
        <end position="124"/>
    </location>
</feature>
<keyword evidence="2" id="KW-0808">Transferase</keyword>
<accession>A0A6L2KVX1</accession>
<name>A0A6L2KVX1_TANCI</name>
<comment type="caution">
    <text evidence="2">The sequence shown here is derived from an EMBL/GenBank/DDBJ whole genome shotgun (WGS) entry which is preliminary data.</text>
</comment>
<keyword evidence="2" id="KW-0695">RNA-directed DNA polymerase</keyword>
<feature type="compositionally biased region" description="Basic and acidic residues" evidence="1">
    <location>
        <begin position="91"/>
        <end position="102"/>
    </location>
</feature>
<dbReference type="InterPro" id="IPR032567">
    <property type="entry name" value="RTL1-rel"/>
</dbReference>
<sequence>MPPKRTSTSEAPAMTQAAIRKLVVDSVQKALLDLSACLSVLNQCFLVATILKTASEGNVTASKPQTLKEAINIAQRLLDQVTKHTPVQVSSDHKQKFDDRRTFNNNNRNNNNYRNTNTKNRYNNHQPQQNRRQEAVKAYAATPAENNSFDVVIGMDWLSKYHTKILCDEKVIHIPIDGETLIIRVMEKKLDKKRLEDIPVVKKFPDVFPKDLPCLPPIRQVEFQIDLIPRIAPVAHAPYRLAPLEMQELSNQLQELIDLCFI</sequence>
<organism evidence="2">
    <name type="scientific">Tanacetum cinerariifolium</name>
    <name type="common">Dalmatian daisy</name>
    <name type="synonym">Chrysanthemum cinerariifolium</name>
    <dbReference type="NCBI Taxonomy" id="118510"/>
    <lineage>
        <taxon>Eukaryota</taxon>
        <taxon>Viridiplantae</taxon>
        <taxon>Streptophyta</taxon>
        <taxon>Embryophyta</taxon>
        <taxon>Tracheophyta</taxon>
        <taxon>Spermatophyta</taxon>
        <taxon>Magnoliopsida</taxon>
        <taxon>eudicotyledons</taxon>
        <taxon>Gunneridae</taxon>
        <taxon>Pentapetalae</taxon>
        <taxon>asterids</taxon>
        <taxon>campanulids</taxon>
        <taxon>Asterales</taxon>
        <taxon>Asteraceae</taxon>
        <taxon>Asteroideae</taxon>
        <taxon>Anthemideae</taxon>
        <taxon>Anthemidinae</taxon>
        <taxon>Tanacetum</taxon>
    </lineage>
</organism>
<gene>
    <name evidence="2" type="ORF">Tci_025414</name>
</gene>
<dbReference type="SUPFAM" id="SSF56672">
    <property type="entry name" value="DNA/RNA polymerases"/>
    <property type="match status" value="1"/>
</dbReference>
<dbReference type="PANTHER" id="PTHR15503:SF45">
    <property type="entry name" value="RNA-DIRECTED DNA POLYMERASE HOMOLOG"/>
    <property type="match status" value="1"/>
</dbReference>
<keyword evidence="2" id="KW-0548">Nucleotidyltransferase</keyword>
<dbReference type="PANTHER" id="PTHR15503">
    <property type="entry name" value="LDOC1 RELATED"/>
    <property type="match status" value="1"/>
</dbReference>